<feature type="signal peptide" evidence="2">
    <location>
        <begin position="1"/>
        <end position="23"/>
    </location>
</feature>
<organism evidence="3 4">
    <name type="scientific">Methylobacterium cerastii</name>
    <dbReference type="NCBI Taxonomy" id="932741"/>
    <lineage>
        <taxon>Bacteria</taxon>
        <taxon>Pseudomonadati</taxon>
        <taxon>Pseudomonadota</taxon>
        <taxon>Alphaproteobacteria</taxon>
        <taxon>Hyphomicrobiales</taxon>
        <taxon>Methylobacteriaceae</taxon>
        <taxon>Methylobacterium</taxon>
    </lineage>
</organism>
<protein>
    <recommendedName>
        <fullName evidence="5">Electron transporter SenC</fullName>
    </recommendedName>
</protein>
<evidence type="ECO:0000256" key="2">
    <source>
        <dbReference type="SAM" id="SignalP"/>
    </source>
</evidence>
<gene>
    <name evidence="3" type="ORF">AFCDBAGC_1525</name>
</gene>
<evidence type="ECO:0000313" key="3">
    <source>
        <dbReference type="EMBL" id="GJD43673.1"/>
    </source>
</evidence>
<dbReference type="SUPFAM" id="SSF52833">
    <property type="entry name" value="Thioredoxin-like"/>
    <property type="match status" value="1"/>
</dbReference>
<keyword evidence="2" id="KW-0732">Signal</keyword>
<evidence type="ECO:0000256" key="1">
    <source>
        <dbReference type="ARBA" id="ARBA00010996"/>
    </source>
</evidence>
<sequence length="227" mass="23762">MRGVLSRGSLATRLLRRVLPVLGAGLLAAGATSSAPGGRDDALRPETALSDLLWSGDPVAAPRIDQSGRVLAPSSLRDRVVVLSFVSTDCLITCVARTLALADLTRDLPPDVRARTVVLAASVAPDRDDVAALRRFAEGLRIDAGKLRLVTGTAAATAGVIAALRYPADRLPEPPPTVLVFDRRGQIAMTYGGDPLDVPRLRRDIAVLHSLEDGVGHPPRPAASAAP</sequence>
<dbReference type="InterPro" id="IPR003782">
    <property type="entry name" value="SCO1/SenC"/>
</dbReference>
<evidence type="ECO:0008006" key="5">
    <source>
        <dbReference type="Google" id="ProtNLM"/>
    </source>
</evidence>
<proteinExistence type="inferred from homology"/>
<keyword evidence="4" id="KW-1185">Reference proteome</keyword>
<comment type="similarity">
    <text evidence="1">Belongs to the SCO1/2 family.</text>
</comment>
<evidence type="ECO:0000313" key="4">
    <source>
        <dbReference type="Proteomes" id="UP001055117"/>
    </source>
</evidence>
<dbReference type="Gene3D" id="3.40.30.10">
    <property type="entry name" value="Glutaredoxin"/>
    <property type="match status" value="1"/>
</dbReference>
<dbReference type="Pfam" id="PF02630">
    <property type="entry name" value="SCO1-SenC"/>
    <property type="match status" value="1"/>
</dbReference>
<dbReference type="Proteomes" id="UP001055117">
    <property type="component" value="Unassembled WGS sequence"/>
</dbReference>
<reference evidence="3 4" key="1">
    <citation type="journal article" date="2021" name="Front. Microbiol.">
        <title>Comprehensive Comparative Genomics and Phenotyping of Methylobacterium Species.</title>
        <authorList>
            <person name="Alessa O."/>
            <person name="Ogura Y."/>
            <person name="Fujitani Y."/>
            <person name="Takami H."/>
            <person name="Hayashi T."/>
            <person name="Sahin N."/>
            <person name="Tani A."/>
        </authorList>
    </citation>
    <scope>NUCLEOTIDE SEQUENCE [LARGE SCALE GENOMIC DNA]</scope>
    <source>
        <strain evidence="3 4">DSM 23679</strain>
    </source>
</reference>
<dbReference type="RefSeq" id="WP_238271735.1">
    <property type="nucleotide sequence ID" value="NZ_BPQG01000020.1"/>
</dbReference>
<dbReference type="InterPro" id="IPR036249">
    <property type="entry name" value="Thioredoxin-like_sf"/>
</dbReference>
<feature type="chain" id="PRO_5046928801" description="Electron transporter SenC" evidence="2">
    <location>
        <begin position="24"/>
        <end position="227"/>
    </location>
</feature>
<dbReference type="EMBL" id="BPQG01000020">
    <property type="protein sequence ID" value="GJD43673.1"/>
    <property type="molecule type" value="Genomic_DNA"/>
</dbReference>
<name>A0ABQ4QEN4_9HYPH</name>
<accession>A0ABQ4QEN4</accession>
<comment type="caution">
    <text evidence="3">The sequence shown here is derived from an EMBL/GenBank/DDBJ whole genome shotgun (WGS) entry which is preliminary data.</text>
</comment>